<protein>
    <submittedName>
        <fullName evidence="1">Uncharacterized protein</fullName>
    </submittedName>
</protein>
<gene>
    <name evidence="1" type="ORF">LCGC14_0380680</name>
</gene>
<accession>A0A0F9TKN4</accession>
<evidence type="ECO:0000313" key="1">
    <source>
        <dbReference type="EMBL" id="KKN75447.1"/>
    </source>
</evidence>
<sequence>MPKEGYVTITVPGWVLDCMHLTSYPGDDNVDILRKLLIEKLGEVKCLDIYNKWRKRNYPLGGNKPWGK</sequence>
<name>A0A0F9TKN4_9ZZZZ</name>
<reference evidence="1" key="1">
    <citation type="journal article" date="2015" name="Nature">
        <title>Complex archaea that bridge the gap between prokaryotes and eukaryotes.</title>
        <authorList>
            <person name="Spang A."/>
            <person name="Saw J.H."/>
            <person name="Jorgensen S.L."/>
            <person name="Zaremba-Niedzwiedzka K."/>
            <person name="Martijn J."/>
            <person name="Lind A.E."/>
            <person name="van Eijk R."/>
            <person name="Schleper C."/>
            <person name="Guy L."/>
            <person name="Ettema T.J."/>
        </authorList>
    </citation>
    <scope>NUCLEOTIDE SEQUENCE</scope>
</reference>
<dbReference type="AlphaFoldDB" id="A0A0F9TKN4"/>
<comment type="caution">
    <text evidence="1">The sequence shown here is derived from an EMBL/GenBank/DDBJ whole genome shotgun (WGS) entry which is preliminary data.</text>
</comment>
<organism evidence="1">
    <name type="scientific">marine sediment metagenome</name>
    <dbReference type="NCBI Taxonomy" id="412755"/>
    <lineage>
        <taxon>unclassified sequences</taxon>
        <taxon>metagenomes</taxon>
        <taxon>ecological metagenomes</taxon>
    </lineage>
</organism>
<proteinExistence type="predicted"/>
<dbReference type="EMBL" id="LAZR01000310">
    <property type="protein sequence ID" value="KKN75447.1"/>
    <property type="molecule type" value="Genomic_DNA"/>
</dbReference>